<organism evidence="5 6">
    <name type="scientific">Candidatus Nomurabacteria bacterium CG10_big_fil_rev_8_21_14_0_10_35_16</name>
    <dbReference type="NCBI Taxonomy" id="1974731"/>
    <lineage>
        <taxon>Bacteria</taxon>
        <taxon>Candidatus Nomuraibacteriota</taxon>
    </lineage>
</organism>
<dbReference type="GO" id="GO:0003824">
    <property type="term" value="F:catalytic activity"/>
    <property type="evidence" value="ECO:0007669"/>
    <property type="project" value="InterPro"/>
</dbReference>
<sequence>MDDCIFCKIINKEIPADKVYEDDNFLAFLDIQPVSTGHILIIPKKHVVWMQDASDEMVTGIYMLTKKLMRAVKEGIGCDYVQISVVGTEIPHFHVHLIPRYFNDGLKKFPTIEYKKEEAPNIIKKIKEAIE</sequence>
<dbReference type="Pfam" id="PF01230">
    <property type="entry name" value="HIT"/>
    <property type="match status" value="1"/>
</dbReference>
<dbReference type="PANTHER" id="PTHR46648:SF1">
    <property type="entry name" value="ADENOSINE 5'-MONOPHOSPHORAMIDASE HNT1"/>
    <property type="match status" value="1"/>
</dbReference>
<dbReference type="Gene3D" id="3.30.428.10">
    <property type="entry name" value="HIT-like"/>
    <property type="match status" value="1"/>
</dbReference>
<dbReference type="PROSITE" id="PS51084">
    <property type="entry name" value="HIT_2"/>
    <property type="match status" value="1"/>
</dbReference>
<comment type="caution">
    <text evidence="5">The sequence shown here is derived from an EMBL/GenBank/DDBJ whole genome shotgun (WGS) entry which is preliminary data.</text>
</comment>
<dbReference type="GO" id="GO:0009117">
    <property type="term" value="P:nucleotide metabolic process"/>
    <property type="evidence" value="ECO:0007669"/>
    <property type="project" value="TreeGrafter"/>
</dbReference>
<evidence type="ECO:0000256" key="2">
    <source>
        <dbReference type="PIRSR" id="PIRSR601310-3"/>
    </source>
</evidence>
<protein>
    <submittedName>
        <fullName evidence="5">HIT family protein</fullName>
    </submittedName>
</protein>
<evidence type="ECO:0000259" key="4">
    <source>
        <dbReference type="PROSITE" id="PS51084"/>
    </source>
</evidence>
<gene>
    <name evidence="5" type="ORF">COU49_00555</name>
</gene>
<feature type="domain" description="HIT" evidence="4">
    <location>
        <begin position="5"/>
        <end position="107"/>
    </location>
</feature>
<dbReference type="InterPro" id="IPR001310">
    <property type="entry name" value="Histidine_triad_HIT"/>
</dbReference>
<feature type="short sequence motif" description="Histidine triad motif" evidence="2 3">
    <location>
        <begin position="92"/>
        <end position="96"/>
    </location>
</feature>
<dbReference type="PRINTS" id="PR00332">
    <property type="entry name" value="HISTRIAD"/>
</dbReference>
<evidence type="ECO:0000256" key="3">
    <source>
        <dbReference type="PROSITE-ProRule" id="PRU00464"/>
    </source>
</evidence>
<dbReference type="InterPro" id="IPR011146">
    <property type="entry name" value="HIT-like"/>
</dbReference>
<dbReference type="InterPro" id="IPR036265">
    <property type="entry name" value="HIT-like_sf"/>
</dbReference>
<dbReference type="PANTHER" id="PTHR46648">
    <property type="entry name" value="HIT FAMILY PROTEIN 1"/>
    <property type="match status" value="1"/>
</dbReference>
<feature type="active site" description="Tele-AMP-histidine intermediate" evidence="1">
    <location>
        <position position="94"/>
    </location>
</feature>
<evidence type="ECO:0000313" key="6">
    <source>
        <dbReference type="Proteomes" id="UP000230094"/>
    </source>
</evidence>
<evidence type="ECO:0000256" key="1">
    <source>
        <dbReference type="PIRSR" id="PIRSR601310-1"/>
    </source>
</evidence>
<dbReference type="AlphaFoldDB" id="A0A2H0TBW6"/>
<dbReference type="SUPFAM" id="SSF54197">
    <property type="entry name" value="HIT-like"/>
    <property type="match status" value="1"/>
</dbReference>
<dbReference type="EMBL" id="PFCQ01000003">
    <property type="protein sequence ID" value="PIR68520.1"/>
    <property type="molecule type" value="Genomic_DNA"/>
</dbReference>
<reference evidence="6" key="1">
    <citation type="submission" date="2017-09" db="EMBL/GenBank/DDBJ databases">
        <title>Depth-based differentiation of microbial function through sediment-hosted aquifers and enrichment of novel symbionts in the deep terrestrial subsurface.</title>
        <authorList>
            <person name="Probst A.J."/>
            <person name="Ladd B."/>
            <person name="Jarett J.K."/>
            <person name="Geller-Mcgrath D.E."/>
            <person name="Sieber C.M.K."/>
            <person name="Emerson J.B."/>
            <person name="Anantharaman K."/>
            <person name="Thomas B.C."/>
            <person name="Malmstrom R."/>
            <person name="Stieglmeier M."/>
            <person name="Klingl A."/>
            <person name="Woyke T."/>
            <person name="Ryan C.M."/>
            <person name="Banfield J.F."/>
        </authorList>
    </citation>
    <scope>NUCLEOTIDE SEQUENCE [LARGE SCALE GENOMIC DNA]</scope>
</reference>
<name>A0A2H0TBW6_9BACT</name>
<accession>A0A2H0TBW6</accession>
<dbReference type="Proteomes" id="UP000230094">
    <property type="component" value="Unassembled WGS sequence"/>
</dbReference>
<proteinExistence type="predicted"/>
<evidence type="ECO:0000313" key="5">
    <source>
        <dbReference type="EMBL" id="PIR68520.1"/>
    </source>
</evidence>